<reference evidence="1 2" key="1">
    <citation type="journal article" date="2020" name="Cell">
        <title>Large-Scale Comparative Analyses of Tick Genomes Elucidate Their Genetic Diversity and Vector Capacities.</title>
        <authorList>
            <consortium name="Tick Genome and Microbiome Consortium (TIGMIC)"/>
            <person name="Jia N."/>
            <person name="Wang J."/>
            <person name="Shi W."/>
            <person name="Du L."/>
            <person name="Sun Y."/>
            <person name="Zhan W."/>
            <person name="Jiang J.F."/>
            <person name="Wang Q."/>
            <person name="Zhang B."/>
            <person name="Ji P."/>
            <person name="Bell-Sakyi L."/>
            <person name="Cui X.M."/>
            <person name="Yuan T.T."/>
            <person name="Jiang B.G."/>
            <person name="Yang W.F."/>
            <person name="Lam T.T."/>
            <person name="Chang Q.C."/>
            <person name="Ding S.J."/>
            <person name="Wang X.J."/>
            <person name="Zhu J.G."/>
            <person name="Ruan X.D."/>
            <person name="Zhao L."/>
            <person name="Wei J.T."/>
            <person name="Ye R.Z."/>
            <person name="Que T.C."/>
            <person name="Du C.H."/>
            <person name="Zhou Y.H."/>
            <person name="Cheng J.X."/>
            <person name="Dai P.F."/>
            <person name="Guo W.B."/>
            <person name="Han X.H."/>
            <person name="Huang E.J."/>
            <person name="Li L.F."/>
            <person name="Wei W."/>
            <person name="Gao Y.C."/>
            <person name="Liu J.Z."/>
            <person name="Shao H.Z."/>
            <person name="Wang X."/>
            <person name="Wang C.C."/>
            <person name="Yang T.C."/>
            <person name="Huo Q.B."/>
            <person name="Li W."/>
            <person name="Chen H.Y."/>
            <person name="Chen S.E."/>
            <person name="Zhou L.G."/>
            <person name="Ni X.B."/>
            <person name="Tian J.H."/>
            <person name="Sheng Y."/>
            <person name="Liu T."/>
            <person name="Pan Y.S."/>
            <person name="Xia L.Y."/>
            <person name="Li J."/>
            <person name="Zhao F."/>
            <person name="Cao W.C."/>
        </authorList>
    </citation>
    <scope>NUCLEOTIDE SEQUENCE [LARGE SCALE GENOMIC DNA]</scope>
    <source>
        <strain evidence="1">Iper-2018</strain>
    </source>
</reference>
<name>A0AC60QF89_IXOPE</name>
<organism evidence="1 2">
    <name type="scientific">Ixodes persulcatus</name>
    <name type="common">Taiga tick</name>
    <dbReference type="NCBI Taxonomy" id="34615"/>
    <lineage>
        <taxon>Eukaryota</taxon>
        <taxon>Metazoa</taxon>
        <taxon>Ecdysozoa</taxon>
        <taxon>Arthropoda</taxon>
        <taxon>Chelicerata</taxon>
        <taxon>Arachnida</taxon>
        <taxon>Acari</taxon>
        <taxon>Parasitiformes</taxon>
        <taxon>Ixodida</taxon>
        <taxon>Ixodoidea</taxon>
        <taxon>Ixodidae</taxon>
        <taxon>Ixodinae</taxon>
        <taxon>Ixodes</taxon>
    </lineage>
</organism>
<dbReference type="Proteomes" id="UP000805193">
    <property type="component" value="Unassembled WGS sequence"/>
</dbReference>
<gene>
    <name evidence="1" type="ORF">HPB47_020498</name>
</gene>
<proteinExistence type="predicted"/>
<accession>A0AC60QF89</accession>
<sequence>MDLTEQFFRLNSDSLTAEGLAATLSFASLSSYLIMDLSSDSTFCDASSHTAEFGSQKSLTNSESSLSYCSINETMLDILCLDEVARNQESALSFMERIELWHAQEIKKQKSEWARSGMLTAVELDEFYALSGRLESASPDDILNDSQLPETPTTSPVGNAQAPWRKRLRPFPVQGRPSFWQRLRKVFAFKRPLTPDQGSVSPLTRLPPARAPDQDSLFSVFRNLVGRALRGVLQQM</sequence>
<evidence type="ECO:0000313" key="1">
    <source>
        <dbReference type="EMBL" id="KAG0432822.1"/>
    </source>
</evidence>
<protein>
    <submittedName>
        <fullName evidence="1">Uncharacterized protein</fullName>
    </submittedName>
</protein>
<comment type="caution">
    <text evidence="1">The sequence shown here is derived from an EMBL/GenBank/DDBJ whole genome shotgun (WGS) entry which is preliminary data.</text>
</comment>
<evidence type="ECO:0000313" key="2">
    <source>
        <dbReference type="Proteomes" id="UP000805193"/>
    </source>
</evidence>
<dbReference type="EMBL" id="JABSTQ010009114">
    <property type="protein sequence ID" value="KAG0432822.1"/>
    <property type="molecule type" value="Genomic_DNA"/>
</dbReference>
<keyword evidence="2" id="KW-1185">Reference proteome</keyword>